<dbReference type="Pfam" id="PF15711">
    <property type="entry name" value="ILEI"/>
    <property type="match status" value="1"/>
</dbReference>
<dbReference type="PROSITE" id="PS52031">
    <property type="entry name" value="GG_LECTIN"/>
    <property type="match status" value="1"/>
</dbReference>
<dbReference type="GO" id="GO:0047223">
    <property type="term" value="F:beta-1,3-galactosyl-O-glycosyl-glycoprotein beta-1,3-N-acetylglucosaminyltransferase activity"/>
    <property type="evidence" value="ECO:0007669"/>
    <property type="project" value="TreeGrafter"/>
</dbReference>
<dbReference type="GO" id="GO:0016266">
    <property type="term" value="P:protein O-linked glycosylation via N-acetyl-galactosamine"/>
    <property type="evidence" value="ECO:0007669"/>
    <property type="project" value="TreeGrafter"/>
</dbReference>
<dbReference type="InterPro" id="IPR052463">
    <property type="entry name" value="O-linked_mannose_GnT"/>
</dbReference>
<name>A0A7D9IH27_PARCT</name>
<dbReference type="PANTHER" id="PTHR46396">
    <property type="entry name" value="PROTEIN O-LINKED-MANNOSE BETA-1,2-N-ACETYLGLUCOSAMINYLTRANSFERASE 1"/>
    <property type="match status" value="1"/>
</dbReference>
<protein>
    <submittedName>
        <fullName evidence="1">Uncharacterized protein</fullName>
    </submittedName>
</protein>
<dbReference type="GO" id="GO:0000139">
    <property type="term" value="C:Golgi membrane"/>
    <property type="evidence" value="ECO:0007669"/>
    <property type="project" value="TreeGrafter"/>
</dbReference>
<dbReference type="EMBL" id="CACRXK020006427">
    <property type="protein sequence ID" value="CAB4009357.1"/>
    <property type="molecule type" value="Genomic_DNA"/>
</dbReference>
<dbReference type="OrthoDB" id="5990519at2759"/>
<organism evidence="1 2">
    <name type="scientific">Paramuricea clavata</name>
    <name type="common">Red gorgonian</name>
    <name type="synonym">Violescent sea-whip</name>
    <dbReference type="NCBI Taxonomy" id="317549"/>
    <lineage>
        <taxon>Eukaryota</taxon>
        <taxon>Metazoa</taxon>
        <taxon>Cnidaria</taxon>
        <taxon>Anthozoa</taxon>
        <taxon>Octocorallia</taxon>
        <taxon>Malacalcyonacea</taxon>
        <taxon>Plexauridae</taxon>
        <taxon>Paramuricea</taxon>
    </lineage>
</organism>
<accession>A0A7D9IH27</accession>
<dbReference type="AlphaFoldDB" id="A0A7D9IH27"/>
<comment type="caution">
    <text evidence="1">The sequence shown here is derived from an EMBL/GenBank/DDBJ whole genome shotgun (WGS) entry which is preliminary data.</text>
</comment>
<dbReference type="Proteomes" id="UP001152795">
    <property type="component" value="Unassembled WGS sequence"/>
</dbReference>
<keyword evidence="2" id="KW-1185">Reference proteome</keyword>
<dbReference type="InterPro" id="IPR039477">
    <property type="entry name" value="ILEI/PANDER_dom"/>
</dbReference>
<sequence>MELGMTIFLFVAIFACFGYQAQARRLEIYIKSEGCDDPGITGCGHAIIRVNGKDVSKHGRGYNVVVVNGRTGVVESSVSFDTHHNPKAHNGLIFHLHNIQHGKLVLIAVQDASSGQMTDAAYHALKEFGARNPLKGKLRNSYALLGWSGYGVLDAVTQIQRDRYLGPSIISKVISLPLY</sequence>
<reference evidence="1" key="1">
    <citation type="submission" date="2020-04" db="EMBL/GenBank/DDBJ databases">
        <authorList>
            <person name="Alioto T."/>
            <person name="Alioto T."/>
            <person name="Gomez Garrido J."/>
        </authorList>
    </citation>
    <scope>NUCLEOTIDE SEQUENCE</scope>
    <source>
        <strain evidence="1">A484AB</strain>
    </source>
</reference>
<evidence type="ECO:0000313" key="1">
    <source>
        <dbReference type="EMBL" id="CAB4009357.1"/>
    </source>
</evidence>
<proteinExistence type="predicted"/>
<evidence type="ECO:0000313" key="2">
    <source>
        <dbReference type="Proteomes" id="UP001152795"/>
    </source>
</evidence>
<dbReference type="PANTHER" id="PTHR46396:SF2">
    <property type="entry name" value="ILEI_PANDER DOMAIN-CONTAINING PROTEIN"/>
    <property type="match status" value="1"/>
</dbReference>
<gene>
    <name evidence="1" type="ORF">PACLA_8A065344</name>
</gene>